<keyword evidence="5 6" id="KW-0539">Nucleus</keyword>
<sequence length="393" mass="42146">MASTSAPSKKSLPDMMTSLRIAQSGQVEIVDQLLLPHSVEWLPVSTPEEAFDAIKTMRIRGAPAIASLAALTLRSYIASSSSPVSSSSSPSDAIAWVNKTIDYLQSSRPTAVNLGEAMDRIRAVLKDAEAKKLSAGEIVEQVKKVCGDVHDEDLERNMEMGRLGAEWLWKKRGAGKKGLKVITVCNTGSLATSGYGTAIGVITSLFQTDQLDTAYYAQTTPYHQGSRLTSLELTTLQIPACMVCDTMLGSLMQHEDIDGVIVGADRVVKNGDTANKIGTYQAAVLAQRHNVPFIVAAPVTTIDLSLQTGAEIHIEHRPAVEATQVRGLNTETGKLSVVRITPPGVGEGDKPWQMVYNPSFDVTPAELISAVVTEKGVAERKEGEKSIDVQSIC</sequence>
<proteinExistence type="inferred from homology"/>
<reference evidence="7 8" key="1">
    <citation type="submission" date="2016-06" db="EMBL/GenBank/DDBJ databases">
        <title>Evolution of pathogenesis and genome organization in the Tremellales.</title>
        <authorList>
            <person name="Cuomo C."/>
            <person name="Litvintseva A."/>
            <person name="Heitman J."/>
            <person name="Chen Y."/>
            <person name="Sun S."/>
            <person name="Springer D."/>
            <person name="Dromer F."/>
            <person name="Young S."/>
            <person name="Zeng Q."/>
            <person name="Chapman S."/>
            <person name="Gujja S."/>
            <person name="Saif S."/>
            <person name="Birren B."/>
        </authorList>
    </citation>
    <scope>NUCLEOTIDE SEQUENCE [LARGE SCALE GENOMIC DNA]</scope>
    <source>
        <strain evidence="7 8">CBS 6039</strain>
    </source>
</reference>
<dbReference type="AlphaFoldDB" id="A0A1E3HYS4"/>
<evidence type="ECO:0000256" key="1">
    <source>
        <dbReference type="ARBA" id="ARBA00022490"/>
    </source>
</evidence>
<dbReference type="STRING" id="1295533.A0A1E3HYS4"/>
<dbReference type="UniPathway" id="UPA00904">
    <property type="reaction ID" value="UER00874"/>
</dbReference>
<dbReference type="PANTHER" id="PTHR43475:SF1">
    <property type="entry name" value="METHYLTHIORIBOSE-1-PHOSPHATE ISOMERASE"/>
    <property type="match status" value="1"/>
</dbReference>
<dbReference type="OrthoDB" id="2461at2759"/>
<evidence type="ECO:0000256" key="2">
    <source>
        <dbReference type="ARBA" id="ARBA00022605"/>
    </source>
</evidence>
<keyword evidence="3 6" id="KW-0486">Methionine biosynthesis</keyword>
<dbReference type="HAMAP" id="MF_01678">
    <property type="entry name" value="Salvage_MtnA"/>
    <property type="match status" value="1"/>
</dbReference>
<dbReference type="InterPro" id="IPR005251">
    <property type="entry name" value="IF-M1Pi"/>
</dbReference>
<dbReference type="NCBIfam" id="NF004326">
    <property type="entry name" value="PRK05720.1"/>
    <property type="match status" value="1"/>
</dbReference>
<dbReference type="FunFam" id="3.40.50.10470:FF:000013">
    <property type="entry name" value="Methylthioribose-1-phosphate isomerase"/>
    <property type="match status" value="1"/>
</dbReference>
<dbReference type="SUPFAM" id="SSF100950">
    <property type="entry name" value="NagB/RpiA/CoA transferase-like"/>
    <property type="match status" value="1"/>
</dbReference>
<dbReference type="EMBL" id="AWGJ01000003">
    <property type="protein sequence ID" value="ODN81490.1"/>
    <property type="molecule type" value="Genomic_DNA"/>
</dbReference>
<dbReference type="InterPro" id="IPR027363">
    <property type="entry name" value="M1Pi_N"/>
</dbReference>
<evidence type="ECO:0000256" key="5">
    <source>
        <dbReference type="ARBA" id="ARBA00023242"/>
    </source>
</evidence>
<dbReference type="NCBIfam" id="TIGR00524">
    <property type="entry name" value="eIF-2B_rel"/>
    <property type="match status" value="1"/>
</dbReference>
<dbReference type="InterPro" id="IPR000649">
    <property type="entry name" value="IF-2B-related"/>
</dbReference>
<feature type="active site" description="Proton donor" evidence="6">
    <location>
        <position position="265"/>
    </location>
</feature>
<evidence type="ECO:0000256" key="3">
    <source>
        <dbReference type="ARBA" id="ARBA00023167"/>
    </source>
</evidence>
<comment type="caution">
    <text evidence="7">The sequence shown here is derived from an EMBL/GenBank/DDBJ whole genome shotgun (WGS) entry which is preliminary data.</text>
</comment>
<dbReference type="Pfam" id="PF01008">
    <property type="entry name" value="IF-2B"/>
    <property type="match status" value="1"/>
</dbReference>
<dbReference type="Proteomes" id="UP000094065">
    <property type="component" value="Unassembled WGS sequence"/>
</dbReference>
<dbReference type="FunFam" id="1.20.120.420:FF:000003">
    <property type="entry name" value="Methylthioribose-1-phosphate isomerase"/>
    <property type="match status" value="1"/>
</dbReference>
<gene>
    <name evidence="6" type="primary">MRI1</name>
    <name evidence="7" type="ORF">L202_01913</name>
</gene>
<organism evidence="7 8">
    <name type="scientific">Cryptococcus amylolentus CBS 6039</name>
    <dbReference type="NCBI Taxonomy" id="1295533"/>
    <lineage>
        <taxon>Eukaryota</taxon>
        <taxon>Fungi</taxon>
        <taxon>Dikarya</taxon>
        <taxon>Basidiomycota</taxon>
        <taxon>Agaricomycotina</taxon>
        <taxon>Tremellomycetes</taxon>
        <taxon>Tremellales</taxon>
        <taxon>Cryptococcaceae</taxon>
        <taxon>Cryptococcus</taxon>
    </lineage>
</organism>
<comment type="subcellular location">
    <subcellularLocation>
        <location evidence="6">Cytoplasm</location>
    </subcellularLocation>
    <subcellularLocation>
        <location evidence="6">Nucleus</location>
    </subcellularLocation>
</comment>
<dbReference type="PANTHER" id="PTHR43475">
    <property type="entry name" value="METHYLTHIORIBOSE-1-PHOSPHATE ISOMERASE"/>
    <property type="match status" value="1"/>
</dbReference>
<protein>
    <recommendedName>
        <fullName evidence="6">Methylthioribose-1-phosphate isomerase</fullName>
        <shortName evidence="6">M1Pi</shortName>
        <shortName evidence="6">MTR-1-P isomerase</shortName>
        <ecNumber evidence="6">5.3.1.23</ecNumber>
    </recommendedName>
    <alternativeName>
        <fullName evidence="6">S-methyl-5-thioribose-1-phosphate isomerase</fullName>
    </alternativeName>
    <alternativeName>
        <fullName evidence="6">Translation initiation factor eIF-2B subunit alpha/beta/delta-like protein</fullName>
    </alternativeName>
</protein>
<keyword evidence="2 6" id="KW-0028">Amino-acid biosynthesis</keyword>
<comment type="catalytic activity">
    <reaction evidence="6">
        <text>5-(methylsulfanyl)-alpha-D-ribose 1-phosphate = 5-(methylsulfanyl)-D-ribulose 1-phosphate</text>
        <dbReference type="Rhea" id="RHEA:19989"/>
        <dbReference type="ChEBI" id="CHEBI:58533"/>
        <dbReference type="ChEBI" id="CHEBI:58548"/>
        <dbReference type="EC" id="5.3.1.23"/>
    </reaction>
</comment>
<dbReference type="RefSeq" id="XP_018995809.1">
    <property type="nucleotide sequence ID" value="XM_019135406.1"/>
</dbReference>
<dbReference type="GO" id="GO:0005634">
    <property type="term" value="C:nucleus"/>
    <property type="evidence" value="ECO:0007669"/>
    <property type="project" value="UniProtKB-SubCell"/>
</dbReference>
<keyword evidence="8" id="KW-1185">Reference proteome</keyword>
<evidence type="ECO:0000256" key="6">
    <source>
        <dbReference type="HAMAP-Rule" id="MF_03119"/>
    </source>
</evidence>
<dbReference type="GO" id="GO:0019509">
    <property type="term" value="P:L-methionine salvage from methylthioadenosine"/>
    <property type="evidence" value="ECO:0007669"/>
    <property type="project" value="UniProtKB-UniRule"/>
</dbReference>
<evidence type="ECO:0000313" key="7">
    <source>
        <dbReference type="EMBL" id="ODN81490.1"/>
    </source>
</evidence>
<dbReference type="InterPro" id="IPR011559">
    <property type="entry name" value="Initiation_fac_2B_a/b/d"/>
</dbReference>
<comment type="function">
    <text evidence="6">Catalyzes the interconversion of methylthioribose-1-phosphate (MTR-1-P) into methylthioribulose-1-phosphate (MTRu-1-P).</text>
</comment>
<dbReference type="Gene3D" id="1.20.120.420">
    <property type="entry name" value="translation initiation factor eif-2b, domain 1"/>
    <property type="match status" value="1"/>
</dbReference>
<keyword evidence="1 6" id="KW-0963">Cytoplasm</keyword>
<dbReference type="GO" id="GO:0005737">
    <property type="term" value="C:cytoplasm"/>
    <property type="evidence" value="ECO:0007669"/>
    <property type="project" value="UniProtKB-SubCell"/>
</dbReference>
<comment type="similarity">
    <text evidence="6">Belongs to the eIF-2B alpha/beta/delta subunits family. MtnA subfamily.</text>
</comment>
<dbReference type="InterPro" id="IPR037171">
    <property type="entry name" value="NagB/RpiA_transferase-like"/>
</dbReference>
<name>A0A1E3HYS4_9TREE</name>
<keyword evidence="4 6" id="KW-0413">Isomerase</keyword>
<dbReference type="EC" id="5.3.1.23" evidence="6"/>
<evidence type="ECO:0000313" key="8">
    <source>
        <dbReference type="Proteomes" id="UP000094065"/>
    </source>
</evidence>
<evidence type="ECO:0000256" key="4">
    <source>
        <dbReference type="ARBA" id="ARBA00023235"/>
    </source>
</evidence>
<accession>A0A1E3HYS4</accession>
<feature type="site" description="Transition state stabilizer" evidence="6">
    <location>
        <position position="185"/>
    </location>
</feature>
<comment type="pathway">
    <text evidence="6">Amino-acid biosynthesis; L-methionine biosynthesis via salvage pathway; L-methionine from S-methyl-5-thio-alpha-D-ribose 1-phosphate: step 1/6.</text>
</comment>
<dbReference type="NCBIfam" id="TIGR00512">
    <property type="entry name" value="salvage_mtnA"/>
    <property type="match status" value="1"/>
</dbReference>
<dbReference type="Gene3D" id="3.40.50.10470">
    <property type="entry name" value="Translation initiation factor eif-2b, domain 2"/>
    <property type="match status" value="1"/>
</dbReference>
<dbReference type="InterPro" id="IPR042529">
    <property type="entry name" value="IF_2B-like_C"/>
</dbReference>
<dbReference type="GeneID" id="30153222"/>
<dbReference type="GO" id="GO:0046523">
    <property type="term" value="F:S-methyl-5-thioribose-1-phosphate isomerase activity"/>
    <property type="evidence" value="ECO:0007669"/>
    <property type="project" value="UniProtKB-UniRule"/>
</dbReference>